<name>A0A844Z864_9SPHN</name>
<evidence type="ECO:0000313" key="1">
    <source>
        <dbReference type="EMBL" id="MXO84105.1"/>
    </source>
</evidence>
<dbReference type="OrthoDB" id="7432613at2"/>
<dbReference type="AlphaFoldDB" id="A0A844Z864"/>
<accession>A0A844Z864</accession>
<sequence length="403" mass="42086">MPRDGARPHEAPIEASDGSFYGTTLQGGDGFGTIYKLTPNGDYSVLYRFQNGANDGANPVGQLVQGGDGALYGVTIIGGRFLRGTAFRVDLNGNHTLLHEFGQSDAQGHNPEYGLMLASDGFLYGTTGQGGGNPCVASEDGCGTIFRLSTSGEHTVLYAFPRFEGDGAVPKGELREGDDGNFYGATGIGGLPDCGNNLQVVGCGTIFRMTPQGQVTVLHRFGSGRVNGDISDGVSPITTLTKGPDGAFYGTTEAGGTGTCSFTLGCGTIFRITEAGDYSSLYQFSVNTGTIVVIDGRNVGAKIDGFSPARRLVLGPDNKLYGATRHGGERDSLESGTLFRISVQGKKETIFHFDNITGKPGYPWGGLLLASDGNFYGTTLDNNRLGATGPRTGAGTIFKMTAP</sequence>
<dbReference type="SUPFAM" id="SSF63829">
    <property type="entry name" value="Calcium-dependent phosphotriesterase"/>
    <property type="match status" value="2"/>
</dbReference>
<reference evidence="1 2" key="1">
    <citation type="submission" date="2019-12" db="EMBL/GenBank/DDBJ databases">
        <title>Genomic-based taxomic classification of the family Erythrobacteraceae.</title>
        <authorList>
            <person name="Xu L."/>
        </authorList>
    </citation>
    <scope>NUCLEOTIDE SEQUENCE [LARGE SCALE GENOMIC DNA]</scope>
    <source>
        <strain evidence="1 2">KCTC 42006</strain>
    </source>
</reference>
<evidence type="ECO:0000313" key="2">
    <source>
        <dbReference type="Proteomes" id="UP000460290"/>
    </source>
</evidence>
<keyword evidence="2" id="KW-1185">Reference proteome</keyword>
<dbReference type="RefSeq" id="WP_160614383.1">
    <property type="nucleotide sequence ID" value="NZ_JAUFQM010000001.1"/>
</dbReference>
<dbReference type="InterPro" id="IPR022519">
    <property type="entry name" value="Gloeo/Verruco_rpt"/>
</dbReference>
<dbReference type="Proteomes" id="UP000460290">
    <property type="component" value="Unassembled WGS sequence"/>
</dbReference>
<proteinExistence type="predicted"/>
<comment type="caution">
    <text evidence="1">The sequence shown here is derived from an EMBL/GenBank/DDBJ whole genome shotgun (WGS) entry which is preliminary data.</text>
</comment>
<dbReference type="EMBL" id="WTYZ01000001">
    <property type="protein sequence ID" value="MXO84105.1"/>
    <property type="molecule type" value="Genomic_DNA"/>
</dbReference>
<organism evidence="1 2">
    <name type="scientific">Pontixanthobacter aestiaquae</name>
    <dbReference type="NCBI Taxonomy" id="1509367"/>
    <lineage>
        <taxon>Bacteria</taxon>
        <taxon>Pseudomonadati</taxon>
        <taxon>Pseudomonadota</taxon>
        <taxon>Alphaproteobacteria</taxon>
        <taxon>Sphingomonadales</taxon>
        <taxon>Erythrobacteraceae</taxon>
        <taxon>Pontixanthobacter</taxon>
    </lineage>
</organism>
<dbReference type="NCBIfam" id="TIGR03803">
    <property type="entry name" value="Gloeo_Verruco"/>
    <property type="match status" value="7"/>
</dbReference>
<protein>
    <submittedName>
        <fullName evidence="1">Uncharacterized protein</fullName>
    </submittedName>
</protein>
<gene>
    <name evidence="1" type="ORF">GRI35_12075</name>
</gene>